<evidence type="ECO:0000313" key="1">
    <source>
        <dbReference type="EMBL" id="NFA60364.1"/>
    </source>
</evidence>
<evidence type="ECO:0000313" key="2">
    <source>
        <dbReference type="Proteomes" id="UP000473089"/>
    </source>
</evidence>
<dbReference type="AlphaFoldDB" id="A0A6B3XXS8"/>
<comment type="caution">
    <text evidence="1">The sequence shown here is derived from an EMBL/GenBank/DDBJ whole genome shotgun (WGS) entry which is preliminary data.</text>
</comment>
<name>A0A6B3XXS8_CLOBO</name>
<dbReference type="RefSeq" id="WP_003362389.1">
    <property type="nucleotide sequence ID" value="NZ_CP102910.1"/>
</dbReference>
<organism evidence="1 2">
    <name type="scientific">Clostridium botulinum</name>
    <dbReference type="NCBI Taxonomy" id="1491"/>
    <lineage>
        <taxon>Bacteria</taxon>
        <taxon>Bacillati</taxon>
        <taxon>Bacillota</taxon>
        <taxon>Clostridia</taxon>
        <taxon>Eubacteriales</taxon>
        <taxon>Clostridiaceae</taxon>
        <taxon>Clostridium</taxon>
    </lineage>
</organism>
<sequence length="53" mass="6085">MKIRILETETTKKDEIIRTLIGSTWNTEKVYNDHVIIDCCGGLKLTKGEYEAI</sequence>
<gene>
    <name evidence="1" type="ORF">EXM42_08155</name>
</gene>
<accession>A0A6B3XXS8</accession>
<protein>
    <submittedName>
        <fullName evidence="1">Response regulator</fullName>
    </submittedName>
</protein>
<dbReference type="EMBL" id="SGJP01000014">
    <property type="protein sequence ID" value="NFA60364.1"/>
    <property type="molecule type" value="Genomic_DNA"/>
</dbReference>
<dbReference type="Proteomes" id="UP000473089">
    <property type="component" value="Unassembled WGS sequence"/>
</dbReference>
<reference evidence="1 2" key="1">
    <citation type="submission" date="2019-02" db="EMBL/GenBank/DDBJ databases">
        <title>Genome sequencing of Clostridium botulinum clinical isolates.</title>
        <authorList>
            <person name="Brunt J."/>
            <person name="Van Vliet A.H.M."/>
            <person name="Stringer S.C."/>
            <person name="Grant K.A."/>
            <person name="Carter A.C."/>
            <person name="Peck M.W."/>
        </authorList>
    </citation>
    <scope>NUCLEOTIDE SEQUENCE [LARGE SCALE GENOMIC DNA]</scope>
    <source>
        <strain evidence="1 2">R1125/03</strain>
    </source>
</reference>
<proteinExistence type="predicted"/>